<name>A0AA40B882_9PEZI</name>
<sequence>MSSPRIYASPQGRSQRQANVRLPLIVPPDGSEKRKPHRISYSPLPTPTSIRLLRIEPIESLKDEFDLFRPIRCTLVVKDLADSPVYDALSYTWGCPVTVYEHVREVCSPAAWASPAFDITCDGKPFSVTTNLYTALLGLVQHTLSAYIWIDQICIDQSNLQERQAQVLLMGRIYRQAQKVPVWIGGEDEFARDGLEVMMYLSNVDTKLWGKL</sequence>
<dbReference type="EMBL" id="JAUKUA010000001">
    <property type="protein sequence ID" value="KAK0729451.1"/>
    <property type="molecule type" value="Genomic_DNA"/>
</dbReference>
<evidence type="ECO:0000256" key="1">
    <source>
        <dbReference type="SAM" id="MobiDB-lite"/>
    </source>
</evidence>
<proteinExistence type="predicted"/>
<comment type="caution">
    <text evidence="3">The sequence shown here is derived from an EMBL/GenBank/DDBJ whole genome shotgun (WGS) entry which is preliminary data.</text>
</comment>
<evidence type="ECO:0000313" key="3">
    <source>
        <dbReference type="EMBL" id="KAK0729451.1"/>
    </source>
</evidence>
<feature type="domain" description="Heterokaryon incompatibility" evidence="2">
    <location>
        <begin position="86"/>
        <end position="199"/>
    </location>
</feature>
<dbReference type="PANTHER" id="PTHR24148">
    <property type="entry name" value="ANKYRIN REPEAT DOMAIN-CONTAINING PROTEIN 39 HOMOLOG-RELATED"/>
    <property type="match status" value="1"/>
</dbReference>
<reference evidence="3" key="1">
    <citation type="submission" date="2023-06" db="EMBL/GenBank/DDBJ databases">
        <title>Genome-scale phylogeny and comparative genomics of the fungal order Sordariales.</title>
        <authorList>
            <consortium name="Lawrence Berkeley National Laboratory"/>
            <person name="Hensen N."/>
            <person name="Bonometti L."/>
            <person name="Westerberg I."/>
            <person name="Brannstrom I.O."/>
            <person name="Guillou S."/>
            <person name="Cros-Aarteil S."/>
            <person name="Calhoun S."/>
            <person name="Haridas S."/>
            <person name="Kuo A."/>
            <person name="Mondo S."/>
            <person name="Pangilinan J."/>
            <person name="Riley R."/>
            <person name="Labutti K."/>
            <person name="Andreopoulos B."/>
            <person name="Lipzen A."/>
            <person name="Chen C."/>
            <person name="Yanf M."/>
            <person name="Daum C."/>
            <person name="Ng V."/>
            <person name="Clum A."/>
            <person name="Steindorff A."/>
            <person name="Ohm R."/>
            <person name="Martin F."/>
            <person name="Silar P."/>
            <person name="Natvig D."/>
            <person name="Lalanne C."/>
            <person name="Gautier V."/>
            <person name="Ament-Velasquez S.L."/>
            <person name="Kruys A."/>
            <person name="Hutchinson M.I."/>
            <person name="Powell A.J."/>
            <person name="Barry K."/>
            <person name="Miller A.N."/>
            <person name="Grigoriev I.V."/>
            <person name="Debuchy R."/>
            <person name="Gladieux P."/>
            <person name="Thoren M.H."/>
            <person name="Johannesson H."/>
        </authorList>
    </citation>
    <scope>NUCLEOTIDE SEQUENCE</scope>
    <source>
        <strain evidence="3">SMH4607-1</strain>
    </source>
</reference>
<dbReference type="Proteomes" id="UP001172102">
    <property type="component" value="Unassembled WGS sequence"/>
</dbReference>
<evidence type="ECO:0000313" key="4">
    <source>
        <dbReference type="Proteomes" id="UP001172102"/>
    </source>
</evidence>
<dbReference type="Pfam" id="PF06985">
    <property type="entry name" value="HET"/>
    <property type="match status" value="1"/>
</dbReference>
<protein>
    <submittedName>
        <fullName evidence="3">Heterokaryon incompatibility protein-domain-containing protein</fullName>
    </submittedName>
</protein>
<accession>A0AA40B882</accession>
<organism evidence="3 4">
    <name type="scientific">Lasiosphaeris hirsuta</name>
    <dbReference type="NCBI Taxonomy" id="260670"/>
    <lineage>
        <taxon>Eukaryota</taxon>
        <taxon>Fungi</taxon>
        <taxon>Dikarya</taxon>
        <taxon>Ascomycota</taxon>
        <taxon>Pezizomycotina</taxon>
        <taxon>Sordariomycetes</taxon>
        <taxon>Sordariomycetidae</taxon>
        <taxon>Sordariales</taxon>
        <taxon>Lasiosphaeriaceae</taxon>
        <taxon>Lasiosphaeris</taxon>
    </lineage>
</organism>
<dbReference type="InterPro" id="IPR052895">
    <property type="entry name" value="HetReg/Transcr_Mod"/>
</dbReference>
<feature type="region of interest" description="Disordered" evidence="1">
    <location>
        <begin position="1"/>
        <end position="20"/>
    </location>
</feature>
<dbReference type="AlphaFoldDB" id="A0AA40B882"/>
<dbReference type="InterPro" id="IPR010730">
    <property type="entry name" value="HET"/>
</dbReference>
<gene>
    <name evidence="3" type="ORF">B0H67DRAFT_477037</name>
</gene>
<evidence type="ECO:0000259" key="2">
    <source>
        <dbReference type="Pfam" id="PF06985"/>
    </source>
</evidence>
<dbReference type="PANTHER" id="PTHR24148:SF64">
    <property type="entry name" value="HETEROKARYON INCOMPATIBILITY DOMAIN-CONTAINING PROTEIN"/>
    <property type="match status" value="1"/>
</dbReference>
<keyword evidence="4" id="KW-1185">Reference proteome</keyword>